<protein>
    <submittedName>
        <fullName evidence="1">2-keto-3-deoxy-6-phosphogluconate aldolase</fullName>
    </submittedName>
</protein>
<dbReference type="KEGG" id="seri:SERIO_v1c05300"/>
<sequence>MLFIKDRVCINVLAKDIDNANDIKIAGQGHVLIGILAKDFLNPEDAINYVNSFHQIIGDVASIGLGSGDPTQCYRVVDIARQVLPRHINQVFPVVGYTRGSVARENTIINCLISPTEKPGYVKISTGPLSSHVEPAIVPVLTAIAMAKEMQASSIKFFPMNGLQHRAEYKIVAEACAQADLWLEPTGGIDFENYQEILQIALDAKVKKIIPHIYSAIIDKSSGLTRPEDVAKIIEITKRMLN</sequence>
<dbReference type="SUPFAM" id="SSF51569">
    <property type="entry name" value="Aldolase"/>
    <property type="match status" value="1"/>
</dbReference>
<dbReference type="Gene3D" id="3.20.20.70">
    <property type="entry name" value="Aldolase class I"/>
    <property type="match status" value="1"/>
</dbReference>
<dbReference type="Pfam" id="PF07071">
    <property type="entry name" value="KDGP_aldolase"/>
    <property type="match status" value="1"/>
</dbReference>
<dbReference type="InterPro" id="IPR013785">
    <property type="entry name" value="Aldolase_TIM"/>
</dbReference>
<reference evidence="1 2" key="1">
    <citation type="journal article" date="2015" name="Genome Biol. Evol.">
        <title>Found and Lost: The Fates of Horizontally Acquired Genes in Arthropod-Symbiotic Spiroplasma.</title>
        <authorList>
            <person name="Lo W.S."/>
            <person name="Gasparich G.E."/>
            <person name="Kuo C.H."/>
        </authorList>
    </citation>
    <scope>NUCLEOTIDE SEQUENCE [LARGE SCALE GENOMIC DNA]</scope>
    <source>
        <strain evidence="2">TDA-040725-5</strain>
    </source>
</reference>
<dbReference type="EMBL" id="CP011856">
    <property type="protein sequence ID" value="AKM54104.1"/>
    <property type="molecule type" value="Genomic_DNA"/>
</dbReference>
<keyword evidence="2" id="KW-1185">Reference proteome</keyword>
<dbReference type="AlphaFoldDB" id="A0A0H3XKV9"/>
<reference evidence="2" key="2">
    <citation type="submission" date="2015-06" db="EMBL/GenBank/DDBJ databases">
        <title>Complete genome sequence of Spiroplasma eriocheiris TDA-040725-5 (DSM 21848).</title>
        <authorList>
            <person name="Lo W.-S."/>
            <person name="Kuo C.-H."/>
        </authorList>
    </citation>
    <scope>NUCLEOTIDE SEQUENCE [LARGE SCALE GENOMIC DNA]</scope>
    <source>
        <strain evidence="2">TDA-040725-5</strain>
    </source>
</reference>
<dbReference type="Proteomes" id="UP000035661">
    <property type="component" value="Chromosome"/>
</dbReference>
<dbReference type="NCBIfam" id="TIGR03581">
    <property type="entry name" value="EF_0839"/>
    <property type="match status" value="1"/>
</dbReference>
<accession>A0A0H3XKV9</accession>
<evidence type="ECO:0000313" key="2">
    <source>
        <dbReference type="Proteomes" id="UP000035661"/>
    </source>
</evidence>
<dbReference type="NCBIfam" id="NF047796">
    <property type="entry name" value="DhDoxPGlucAldDagF"/>
    <property type="match status" value="1"/>
</dbReference>
<dbReference type="RefSeq" id="WP_047791345.1">
    <property type="nucleotide sequence ID" value="NZ_CP011856.1"/>
</dbReference>
<dbReference type="PATRIC" id="fig|743698.3.peg.529"/>
<gene>
    <name evidence="1" type="primary">kdgA</name>
    <name evidence="1" type="ORF">SERIO_v1c05300</name>
</gene>
<name>A0A0H3XKV9_9MOLU</name>
<proteinExistence type="predicted"/>
<organism evidence="1 2">
    <name type="scientific">Spiroplasma eriocheiris</name>
    <dbReference type="NCBI Taxonomy" id="315358"/>
    <lineage>
        <taxon>Bacteria</taxon>
        <taxon>Bacillati</taxon>
        <taxon>Mycoplasmatota</taxon>
        <taxon>Mollicutes</taxon>
        <taxon>Entomoplasmatales</taxon>
        <taxon>Spiroplasmataceae</taxon>
        <taxon>Spiroplasma</taxon>
    </lineage>
</organism>
<dbReference type="InterPro" id="IPR010763">
    <property type="entry name" value="DgaF"/>
</dbReference>
<evidence type="ECO:0000313" key="1">
    <source>
        <dbReference type="EMBL" id="AKM54104.1"/>
    </source>
</evidence>
<dbReference type="STRING" id="315358.SERIO_v1c05300"/>